<dbReference type="SMART" id="SM00220">
    <property type="entry name" value="S_TKc"/>
    <property type="match status" value="1"/>
</dbReference>
<evidence type="ECO:0000313" key="17">
    <source>
        <dbReference type="EMBL" id="KAJ4812966.1"/>
    </source>
</evidence>
<evidence type="ECO:0000256" key="6">
    <source>
        <dbReference type="ARBA" id="ARBA00022729"/>
    </source>
</evidence>
<protein>
    <submittedName>
        <fullName evidence="17">Leucine-rich repeat protein kinase family protein</fullName>
    </submittedName>
</protein>
<evidence type="ECO:0000256" key="7">
    <source>
        <dbReference type="ARBA" id="ARBA00022737"/>
    </source>
</evidence>
<dbReference type="GO" id="GO:0005886">
    <property type="term" value="C:plasma membrane"/>
    <property type="evidence" value="ECO:0007669"/>
    <property type="project" value="UniProtKB-SubCell"/>
</dbReference>
<dbReference type="Proteomes" id="UP001140206">
    <property type="component" value="Chromosome 1"/>
</dbReference>
<keyword evidence="2 14" id="KW-0723">Serine/threonine-protein kinase</keyword>
<accession>A0AAV8HCD5</accession>
<dbReference type="PANTHER" id="PTHR45631:SF202">
    <property type="entry name" value="SENESCENCE-INDUCED RECEPTOR-LIKE SERINE_THREONINE-PROTEIN KINASE"/>
    <property type="match status" value="1"/>
</dbReference>
<dbReference type="Pfam" id="PF13855">
    <property type="entry name" value="LRR_8"/>
    <property type="match status" value="1"/>
</dbReference>
<evidence type="ECO:0000256" key="10">
    <source>
        <dbReference type="ARBA" id="ARBA00022840"/>
    </source>
</evidence>
<dbReference type="FunFam" id="3.80.10.10:FF:000129">
    <property type="entry name" value="Leucine-rich repeat receptor-like kinase"/>
    <property type="match status" value="1"/>
</dbReference>
<evidence type="ECO:0000256" key="9">
    <source>
        <dbReference type="ARBA" id="ARBA00022777"/>
    </source>
</evidence>
<dbReference type="GO" id="GO:0004674">
    <property type="term" value="F:protein serine/threonine kinase activity"/>
    <property type="evidence" value="ECO:0007669"/>
    <property type="project" value="UniProtKB-KW"/>
</dbReference>
<reference evidence="17" key="1">
    <citation type="submission" date="2022-08" db="EMBL/GenBank/DDBJ databases">
        <authorList>
            <person name="Marques A."/>
        </authorList>
    </citation>
    <scope>NUCLEOTIDE SEQUENCE</scope>
    <source>
        <strain evidence="17">RhyPub2mFocal</strain>
        <tissue evidence="17">Leaves</tissue>
    </source>
</reference>
<dbReference type="InterPro" id="IPR011009">
    <property type="entry name" value="Kinase-like_dom_sf"/>
</dbReference>
<dbReference type="InterPro" id="IPR008271">
    <property type="entry name" value="Ser/Thr_kinase_AS"/>
</dbReference>
<feature type="transmembrane region" description="Helical" evidence="15">
    <location>
        <begin position="194"/>
        <end position="216"/>
    </location>
</feature>
<dbReference type="AlphaFoldDB" id="A0AAV8HCD5"/>
<gene>
    <name evidence="17" type="ORF">LUZ62_025532</name>
</gene>
<keyword evidence="12 15" id="KW-0472">Membrane</keyword>
<keyword evidence="10 13" id="KW-0067">ATP-binding</keyword>
<dbReference type="InterPro" id="IPR001245">
    <property type="entry name" value="Ser-Thr/Tyr_kinase_cat_dom"/>
</dbReference>
<dbReference type="GO" id="GO:0005524">
    <property type="term" value="F:ATP binding"/>
    <property type="evidence" value="ECO:0007669"/>
    <property type="project" value="UniProtKB-UniRule"/>
</dbReference>
<keyword evidence="4" id="KW-0808">Transferase</keyword>
<dbReference type="EMBL" id="JAMFTS010000001">
    <property type="protein sequence ID" value="KAJ4812966.1"/>
    <property type="molecule type" value="Genomic_DNA"/>
</dbReference>
<keyword evidence="6" id="KW-0732">Signal</keyword>
<evidence type="ECO:0000256" key="1">
    <source>
        <dbReference type="ARBA" id="ARBA00004162"/>
    </source>
</evidence>
<dbReference type="PROSITE" id="PS00107">
    <property type="entry name" value="PROTEIN_KINASE_ATP"/>
    <property type="match status" value="1"/>
</dbReference>
<dbReference type="SUPFAM" id="SSF56112">
    <property type="entry name" value="Protein kinase-like (PK-like)"/>
    <property type="match status" value="1"/>
</dbReference>
<dbReference type="SMART" id="SM00369">
    <property type="entry name" value="LRR_TYP"/>
    <property type="match status" value="2"/>
</dbReference>
<dbReference type="Gene3D" id="3.80.10.10">
    <property type="entry name" value="Ribonuclease Inhibitor"/>
    <property type="match status" value="1"/>
</dbReference>
<evidence type="ECO:0000313" key="18">
    <source>
        <dbReference type="Proteomes" id="UP001140206"/>
    </source>
</evidence>
<evidence type="ECO:0000256" key="5">
    <source>
        <dbReference type="ARBA" id="ARBA00022692"/>
    </source>
</evidence>
<evidence type="ECO:0000256" key="13">
    <source>
        <dbReference type="PROSITE-ProRule" id="PRU10141"/>
    </source>
</evidence>
<comment type="caution">
    <text evidence="17">The sequence shown here is derived from an EMBL/GenBank/DDBJ whole genome shotgun (WGS) entry which is preliminary data.</text>
</comment>
<dbReference type="PANTHER" id="PTHR45631">
    <property type="entry name" value="OS07G0107800 PROTEIN-RELATED"/>
    <property type="match status" value="1"/>
</dbReference>
<dbReference type="FunFam" id="3.30.200.20:FF:000394">
    <property type="entry name" value="Leucine-rich repeat receptor-like protein kinase"/>
    <property type="match status" value="1"/>
</dbReference>
<dbReference type="Pfam" id="PF07714">
    <property type="entry name" value="PK_Tyr_Ser-Thr"/>
    <property type="match status" value="1"/>
</dbReference>
<keyword evidence="18" id="KW-1185">Reference proteome</keyword>
<evidence type="ECO:0000256" key="11">
    <source>
        <dbReference type="ARBA" id="ARBA00022989"/>
    </source>
</evidence>
<keyword evidence="9 17" id="KW-0418">Kinase</keyword>
<keyword evidence="3" id="KW-0433">Leucine-rich repeat</keyword>
<dbReference type="PROSITE" id="PS00108">
    <property type="entry name" value="PROTEIN_KINASE_ST"/>
    <property type="match status" value="1"/>
</dbReference>
<dbReference type="InterPro" id="IPR003591">
    <property type="entry name" value="Leu-rich_rpt_typical-subtyp"/>
</dbReference>
<proteinExistence type="inferred from homology"/>
<dbReference type="InterPro" id="IPR017441">
    <property type="entry name" value="Protein_kinase_ATP_BS"/>
</dbReference>
<dbReference type="InterPro" id="IPR001611">
    <property type="entry name" value="Leu-rich_rpt"/>
</dbReference>
<keyword evidence="11 15" id="KW-1133">Transmembrane helix</keyword>
<evidence type="ECO:0000256" key="4">
    <source>
        <dbReference type="ARBA" id="ARBA00022679"/>
    </source>
</evidence>
<comment type="subcellular location">
    <subcellularLocation>
        <location evidence="1">Cell membrane</location>
        <topology evidence="1">Single-pass membrane protein</topology>
    </subcellularLocation>
</comment>
<name>A0AAV8HCD5_9POAL</name>
<dbReference type="InterPro" id="IPR000719">
    <property type="entry name" value="Prot_kinase_dom"/>
</dbReference>
<evidence type="ECO:0000256" key="14">
    <source>
        <dbReference type="RuleBase" id="RU000304"/>
    </source>
</evidence>
<evidence type="ECO:0000256" key="15">
    <source>
        <dbReference type="SAM" id="Phobius"/>
    </source>
</evidence>
<dbReference type="PROSITE" id="PS51450">
    <property type="entry name" value="LRR"/>
    <property type="match status" value="2"/>
</dbReference>
<evidence type="ECO:0000256" key="8">
    <source>
        <dbReference type="ARBA" id="ARBA00022741"/>
    </source>
</evidence>
<feature type="domain" description="Protein kinase" evidence="16">
    <location>
        <begin position="249"/>
        <end position="454"/>
    </location>
</feature>
<evidence type="ECO:0000256" key="3">
    <source>
        <dbReference type="ARBA" id="ARBA00022614"/>
    </source>
</evidence>
<keyword evidence="7" id="KW-0677">Repeat</keyword>
<comment type="similarity">
    <text evidence="14">Belongs to the protein kinase superfamily.</text>
</comment>
<organism evidence="17 18">
    <name type="scientific">Rhynchospora pubera</name>
    <dbReference type="NCBI Taxonomy" id="906938"/>
    <lineage>
        <taxon>Eukaryota</taxon>
        <taxon>Viridiplantae</taxon>
        <taxon>Streptophyta</taxon>
        <taxon>Embryophyta</taxon>
        <taxon>Tracheophyta</taxon>
        <taxon>Spermatophyta</taxon>
        <taxon>Magnoliopsida</taxon>
        <taxon>Liliopsida</taxon>
        <taxon>Poales</taxon>
        <taxon>Cyperaceae</taxon>
        <taxon>Cyperoideae</taxon>
        <taxon>Rhynchosporeae</taxon>
        <taxon>Rhynchospora</taxon>
    </lineage>
</organism>
<dbReference type="PROSITE" id="PS50011">
    <property type="entry name" value="PROTEIN_KINASE_DOM"/>
    <property type="match status" value="1"/>
</dbReference>
<evidence type="ECO:0000259" key="16">
    <source>
        <dbReference type="PROSITE" id="PS50011"/>
    </source>
</evidence>
<dbReference type="InterPro" id="IPR032675">
    <property type="entry name" value="LRR_dom_sf"/>
</dbReference>
<keyword evidence="8 13" id="KW-0547">Nucleotide-binding</keyword>
<evidence type="ECO:0000256" key="12">
    <source>
        <dbReference type="ARBA" id="ARBA00023136"/>
    </source>
</evidence>
<dbReference type="Gene3D" id="3.30.200.20">
    <property type="entry name" value="Phosphorylase Kinase, domain 1"/>
    <property type="match status" value="1"/>
</dbReference>
<dbReference type="Gene3D" id="1.10.510.10">
    <property type="entry name" value="Transferase(Phosphotransferase) domain 1"/>
    <property type="match status" value="1"/>
</dbReference>
<dbReference type="SUPFAM" id="SSF52058">
    <property type="entry name" value="L domain-like"/>
    <property type="match status" value="1"/>
</dbReference>
<keyword evidence="5 15" id="KW-0812">Transmembrane</keyword>
<evidence type="ECO:0000256" key="2">
    <source>
        <dbReference type="ARBA" id="ARBA00022527"/>
    </source>
</evidence>
<sequence>MDTLMINFNYTNAPTYNISLEATSSSTLPPLLNAIELYTVLPITATTYAQDVNAIYSIKKYYKIDQQWSTGDPCIPSLWIYVLCTADSNNIMRITSLLLSSNGLTGSVSDHFGNLTALTSLYLHHNNLSGSIPNSLSQLTNLVTLDLSHNNLSGSLPKSLGQYLTRLESLYVFKLWCYNPTNPTPSPSRKKKSIIAIPVVVPLLVIAVATATAWWLKRKKYILSITSHPNESYDSNRQFSYNEIKRITNNFENNIGTGGYGAVYFGLLEDGAQVAVKVRSHSSQQGIKEFSAEARNLTRVHHRNLVSLMGYCIDKNCMAIVYEYMQEGNLQDKLKDNATPLSWIQRLRIVYESALGLEYLHQACNPPLIHRDVKTSNILLNANLEAKVADFGLSRAFNSEASFHVLTTVVGTIGYLDPEYFTTNQLSAKSDVFSFGIVLLEVITGDGSGSYSTR</sequence>
<feature type="binding site" evidence="13">
    <location>
        <position position="277"/>
    </location>
    <ligand>
        <name>ATP</name>
        <dbReference type="ChEBI" id="CHEBI:30616"/>
    </ligand>
</feature>